<protein>
    <recommendedName>
        <fullName evidence="3">Glycerate kinase</fullName>
    </recommendedName>
</protein>
<dbReference type="RefSeq" id="WP_021765112.1">
    <property type="nucleotide sequence ID" value="NZ_KI272661.1"/>
</dbReference>
<evidence type="ECO:0008006" key="3">
    <source>
        <dbReference type="Google" id="ProtNLM"/>
    </source>
</evidence>
<name>U2R237_LEIAQ</name>
<dbReference type="Gene3D" id="3.40.50.10350">
    <property type="entry name" value="Glycerate kinase, domain 1"/>
    <property type="match status" value="1"/>
</dbReference>
<dbReference type="InterPro" id="IPR036129">
    <property type="entry name" value="Glycerate_kinase_sf"/>
</dbReference>
<dbReference type="HOGENOM" id="CLU_200560_1_0_11"/>
<dbReference type="InterPro" id="IPR018197">
    <property type="entry name" value="Glycerate_kinase_RE-like"/>
</dbReference>
<evidence type="ECO:0000313" key="1">
    <source>
        <dbReference type="EMBL" id="ERK69335.1"/>
    </source>
</evidence>
<dbReference type="InterPro" id="IPR004381">
    <property type="entry name" value="Glycerate_kinase"/>
</dbReference>
<gene>
    <name evidence="1" type="ORF">N136_04345</name>
</gene>
<comment type="caution">
    <text evidence="1">The sequence shown here is derived from an EMBL/GenBank/DDBJ whole genome shotgun (WGS) entry which is preliminary data.</text>
</comment>
<dbReference type="Pfam" id="PF02595">
    <property type="entry name" value="Gly_kinase"/>
    <property type="match status" value="1"/>
</dbReference>
<evidence type="ECO:0000313" key="2">
    <source>
        <dbReference type="Proteomes" id="UP000016605"/>
    </source>
</evidence>
<dbReference type="GO" id="GO:0008887">
    <property type="term" value="F:glycerate kinase activity"/>
    <property type="evidence" value="ECO:0007669"/>
    <property type="project" value="InterPro"/>
</dbReference>
<dbReference type="AlphaFoldDB" id="U2R237"/>
<dbReference type="Proteomes" id="UP000016605">
    <property type="component" value="Unassembled WGS sequence"/>
</dbReference>
<accession>U2R237</accession>
<feature type="non-terminal residue" evidence="1">
    <location>
        <position position="45"/>
    </location>
</feature>
<dbReference type="GO" id="GO:0031388">
    <property type="term" value="P:organic acid phosphorylation"/>
    <property type="evidence" value="ECO:0007669"/>
    <property type="project" value="InterPro"/>
</dbReference>
<sequence>MTARTVVVAPDSFKGSATAAEVAEALGEGWHSVRPGDTVVLAPTA</sequence>
<dbReference type="SUPFAM" id="SSF110738">
    <property type="entry name" value="Glycerate kinase I"/>
    <property type="match status" value="1"/>
</dbReference>
<proteinExistence type="predicted"/>
<organism evidence="1 2">
    <name type="scientific">Leifsonia aquatica ATCC 14665</name>
    <dbReference type="NCBI Taxonomy" id="1358026"/>
    <lineage>
        <taxon>Bacteria</taxon>
        <taxon>Bacillati</taxon>
        <taxon>Actinomycetota</taxon>
        <taxon>Actinomycetes</taxon>
        <taxon>Micrococcales</taxon>
        <taxon>Microbacteriaceae</taxon>
        <taxon>Leifsonia</taxon>
    </lineage>
</organism>
<reference evidence="1 2" key="1">
    <citation type="submission" date="2013-08" db="EMBL/GenBank/DDBJ databases">
        <authorList>
            <person name="Weinstock G."/>
            <person name="Sodergren E."/>
            <person name="Wylie T."/>
            <person name="Fulton L."/>
            <person name="Fulton R."/>
            <person name="Fronick C."/>
            <person name="O'Laughlin M."/>
            <person name="Godfrey J."/>
            <person name="Miner T."/>
            <person name="Herter B."/>
            <person name="Appelbaum E."/>
            <person name="Cordes M."/>
            <person name="Lek S."/>
            <person name="Wollam A."/>
            <person name="Pepin K.H."/>
            <person name="Palsikar V.B."/>
            <person name="Mitreva M."/>
            <person name="Wilson R.K."/>
        </authorList>
    </citation>
    <scope>NUCLEOTIDE SEQUENCE [LARGE SCALE GENOMIC DNA]</scope>
    <source>
        <strain evidence="1 2">ATCC 14665</strain>
    </source>
</reference>
<dbReference type="EMBL" id="AWVQ01000740">
    <property type="protein sequence ID" value="ERK69335.1"/>
    <property type="molecule type" value="Genomic_DNA"/>
</dbReference>